<evidence type="ECO:0000313" key="4">
    <source>
        <dbReference type="Proteomes" id="UP000515317"/>
    </source>
</evidence>
<dbReference type="PIRSF" id="PIRSF031900">
    <property type="entry name" value="UCP031900"/>
    <property type="match status" value="1"/>
</dbReference>
<dbReference type="RefSeq" id="WP_222876283.1">
    <property type="nucleotide sequence ID" value="NZ_AP023361.1"/>
</dbReference>
<protein>
    <recommendedName>
        <fullName evidence="2">Phytase-like domain-containing protein</fullName>
    </recommendedName>
</protein>
<sequence length="325" mass="34328">MNRAAFVFFALLAAPAAAEPIAVKAQPLSYFSAANPGQNVFGALTFRGGLVLTSDNKDFGGISGVRLAADGKLVAVTDRGQWLTGKLTYDGAKPLALEGAELAPMLNANGKALRGGGADVESLEVSGNTAFAGIERVHQVLRYDLSKGVSAAKGTGVTVPREAKSFPSNGGIEGLALVPGGAEKDTLLIVTEEAYDAKGDHLGFLLPGRTKKKIRPLTLKRRDNYAVTDLAFLPGGDLIVLERRYVPPFSLSTRLRRIVQSSITEGALLDGEVLLEGFFPADQIDNMEAVSAHKAADGASVITLMSDDNFSQRQRTILLQFGIAD</sequence>
<dbReference type="AlphaFoldDB" id="A0A6S6QRA8"/>
<organism evidence="3 4">
    <name type="scientific">Terrihabitans soli</name>
    <dbReference type="NCBI Taxonomy" id="708113"/>
    <lineage>
        <taxon>Bacteria</taxon>
        <taxon>Pseudomonadati</taxon>
        <taxon>Pseudomonadota</taxon>
        <taxon>Alphaproteobacteria</taxon>
        <taxon>Hyphomicrobiales</taxon>
        <taxon>Terrihabitans</taxon>
    </lineage>
</organism>
<gene>
    <name evidence="3" type="ORF">IZ6_03160</name>
</gene>
<proteinExistence type="predicted"/>
<evidence type="ECO:0000256" key="1">
    <source>
        <dbReference type="SAM" id="SignalP"/>
    </source>
</evidence>
<accession>A0A6S6QRA8</accession>
<keyword evidence="1" id="KW-0732">Signal</keyword>
<feature type="chain" id="PRO_5027878424" description="Phytase-like domain-containing protein" evidence="1">
    <location>
        <begin position="19"/>
        <end position="325"/>
    </location>
</feature>
<name>A0A6S6QRA8_9HYPH</name>
<evidence type="ECO:0000313" key="3">
    <source>
        <dbReference type="EMBL" id="BCJ89581.1"/>
    </source>
</evidence>
<evidence type="ECO:0000259" key="2">
    <source>
        <dbReference type="Pfam" id="PF13449"/>
    </source>
</evidence>
<dbReference type="Pfam" id="PF13449">
    <property type="entry name" value="Phytase-like"/>
    <property type="match status" value="1"/>
</dbReference>
<dbReference type="EMBL" id="AP023361">
    <property type="protein sequence ID" value="BCJ89581.1"/>
    <property type="molecule type" value="Genomic_DNA"/>
</dbReference>
<dbReference type="InterPro" id="IPR014567">
    <property type="entry name" value="UCP031900"/>
</dbReference>
<keyword evidence="4" id="KW-1185">Reference proteome</keyword>
<dbReference type="InterPro" id="IPR027372">
    <property type="entry name" value="Phytase-like_dom"/>
</dbReference>
<reference evidence="3 4" key="1">
    <citation type="submission" date="2020-08" db="EMBL/GenBank/DDBJ databases">
        <title>Genome sequence of Rhizobiales bacterium strain IZ6.</title>
        <authorList>
            <person name="Nakai R."/>
            <person name="Naganuma T."/>
        </authorList>
    </citation>
    <scope>NUCLEOTIDE SEQUENCE [LARGE SCALE GENOMIC DNA]</scope>
    <source>
        <strain evidence="3 4">IZ6</strain>
    </source>
</reference>
<dbReference type="Proteomes" id="UP000515317">
    <property type="component" value="Chromosome"/>
</dbReference>
<feature type="signal peptide" evidence="1">
    <location>
        <begin position="1"/>
        <end position="18"/>
    </location>
</feature>
<feature type="domain" description="Phytase-like" evidence="2">
    <location>
        <begin position="58"/>
        <end position="310"/>
    </location>
</feature>
<dbReference type="KEGG" id="tso:IZ6_03160"/>
<dbReference type="SUPFAM" id="SSF50956">
    <property type="entry name" value="Thermostable phytase (3-phytase)"/>
    <property type="match status" value="1"/>
</dbReference>